<proteinExistence type="predicted"/>
<feature type="transmembrane region" description="Helical" evidence="1">
    <location>
        <begin position="199"/>
        <end position="221"/>
    </location>
</feature>
<gene>
    <name evidence="2" type="ORF">E3T39_01360</name>
</gene>
<feature type="transmembrane region" description="Helical" evidence="1">
    <location>
        <begin position="159"/>
        <end position="179"/>
    </location>
</feature>
<keyword evidence="1" id="KW-0472">Membrane</keyword>
<name>A0A4R9AI67_9MICO</name>
<keyword evidence="1" id="KW-0812">Transmembrane</keyword>
<sequence>MSVLTRMKAIGPVSYLVVGMLAAMVGLLPWLVTGMHLPIQNLWASNTLPEDMPIALLPFSQYTITLIVAVVVTGSALAGGLARVTRAQHPRFALAAIIVGVLLVQVVAIVQTAVTVATGLAESPAAKVYLFALTAGTLAASLIGLLILMLIARAPAAGAVVAVSLAAVAFSAWLNGLIAHPLSFETTETTRALLSAARWVPAVIVGLAVAWCGLTTIGRVAGAIVSFLALWIGPTLFTAVSAAAGTRVLAAYPAEMLDYGAQVFVSALGVKGGSLSLLVPAVIVMVLGLAVRWALRRRRLQAALA</sequence>
<dbReference type="RefSeq" id="WP_134512977.1">
    <property type="nucleotide sequence ID" value="NZ_SOHJ01000002.1"/>
</dbReference>
<dbReference type="AlphaFoldDB" id="A0A4R9AI67"/>
<accession>A0A4R9AI67</accession>
<feature type="transmembrane region" description="Helical" evidence="1">
    <location>
        <begin position="228"/>
        <end position="252"/>
    </location>
</feature>
<reference evidence="2 3" key="1">
    <citation type="submission" date="2019-03" db="EMBL/GenBank/DDBJ databases">
        <title>Genomics of glacier-inhabiting Cryobacterium strains.</title>
        <authorList>
            <person name="Liu Q."/>
            <person name="Xin Y.-H."/>
        </authorList>
    </citation>
    <scope>NUCLEOTIDE SEQUENCE [LARGE SCALE GENOMIC DNA]</scope>
    <source>
        <strain evidence="2 3">Sr39</strain>
    </source>
</reference>
<dbReference type="EMBL" id="SOHJ01000002">
    <property type="protein sequence ID" value="TFD62623.1"/>
    <property type="molecule type" value="Genomic_DNA"/>
</dbReference>
<feature type="transmembrane region" description="Helical" evidence="1">
    <location>
        <begin position="128"/>
        <end position="152"/>
    </location>
</feature>
<evidence type="ECO:0000313" key="2">
    <source>
        <dbReference type="EMBL" id="TFD62623.1"/>
    </source>
</evidence>
<keyword evidence="3" id="KW-1185">Reference proteome</keyword>
<feature type="transmembrane region" description="Helical" evidence="1">
    <location>
        <begin position="12"/>
        <end position="39"/>
    </location>
</feature>
<keyword evidence="1" id="KW-1133">Transmembrane helix</keyword>
<evidence type="ECO:0000256" key="1">
    <source>
        <dbReference type="SAM" id="Phobius"/>
    </source>
</evidence>
<feature type="transmembrane region" description="Helical" evidence="1">
    <location>
        <begin position="59"/>
        <end position="80"/>
    </location>
</feature>
<dbReference type="OrthoDB" id="5019680at2"/>
<organism evidence="2 3">
    <name type="scientific">Cryobacterium suzukii</name>
    <dbReference type="NCBI Taxonomy" id="1259198"/>
    <lineage>
        <taxon>Bacteria</taxon>
        <taxon>Bacillati</taxon>
        <taxon>Actinomycetota</taxon>
        <taxon>Actinomycetes</taxon>
        <taxon>Micrococcales</taxon>
        <taxon>Microbacteriaceae</taxon>
        <taxon>Cryobacterium</taxon>
    </lineage>
</organism>
<comment type="caution">
    <text evidence="2">The sequence shown here is derived from an EMBL/GenBank/DDBJ whole genome shotgun (WGS) entry which is preliminary data.</text>
</comment>
<dbReference type="Proteomes" id="UP000298170">
    <property type="component" value="Unassembled WGS sequence"/>
</dbReference>
<feature type="transmembrane region" description="Helical" evidence="1">
    <location>
        <begin position="272"/>
        <end position="295"/>
    </location>
</feature>
<evidence type="ECO:0000313" key="3">
    <source>
        <dbReference type="Proteomes" id="UP000298170"/>
    </source>
</evidence>
<protein>
    <submittedName>
        <fullName evidence="2">Uncharacterized protein</fullName>
    </submittedName>
</protein>
<feature type="transmembrane region" description="Helical" evidence="1">
    <location>
        <begin position="92"/>
        <end position="116"/>
    </location>
</feature>